<protein>
    <submittedName>
        <fullName evidence="3">NepR family anti-sigma factor</fullName>
    </submittedName>
</protein>
<dbReference type="Pfam" id="PF18557">
    <property type="entry name" value="NepR"/>
    <property type="match status" value="1"/>
</dbReference>
<sequence>MPLSGKGSAKGARTSKDAPDAAFDQWLQNGLHSMFDDVTNEPIPEALLRLIEQDRQK</sequence>
<feature type="region of interest" description="Disordered" evidence="1">
    <location>
        <begin position="1"/>
        <end position="21"/>
    </location>
</feature>
<evidence type="ECO:0000313" key="3">
    <source>
        <dbReference type="EMBL" id="MFC0410372.1"/>
    </source>
</evidence>
<dbReference type="InterPro" id="IPR041649">
    <property type="entry name" value="NepR"/>
</dbReference>
<keyword evidence="4" id="KW-1185">Reference proteome</keyword>
<proteinExistence type="predicted"/>
<comment type="caution">
    <text evidence="3">The sequence shown here is derived from an EMBL/GenBank/DDBJ whole genome shotgun (WGS) entry which is preliminary data.</text>
</comment>
<evidence type="ECO:0000259" key="2">
    <source>
        <dbReference type="Pfam" id="PF18557"/>
    </source>
</evidence>
<dbReference type="Proteomes" id="UP001589865">
    <property type="component" value="Unassembled WGS sequence"/>
</dbReference>
<evidence type="ECO:0000313" key="4">
    <source>
        <dbReference type="Proteomes" id="UP001589865"/>
    </source>
</evidence>
<feature type="domain" description="Anti-sigma factor NepR" evidence="2">
    <location>
        <begin position="27"/>
        <end position="53"/>
    </location>
</feature>
<name>A0ABV6JYI7_9PROT</name>
<accession>A0ABV6JYI7</accession>
<reference evidence="3 4" key="1">
    <citation type="submission" date="2024-09" db="EMBL/GenBank/DDBJ databases">
        <authorList>
            <person name="Sun Q."/>
            <person name="Mori K."/>
        </authorList>
    </citation>
    <scope>NUCLEOTIDE SEQUENCE [LARGE SCALE GENOMIC DNA]</scope>
    <source>
        <strain evidence="3 4">TBRC 5777</strain>
    </source>
</reference>
<evidence type="ECO:0000256" key="1">
    <source>
        <dbReference type="SAM" id="MobiDB-lite"/>
    </source>
</evidence>
<dbReference type="EMBL" id="JBHLUN010000015">
    <property type="protein sequence ID" value="MFC0410372.1"/>
    <property type="molecule type" value="Genomic_DNA"/>
</dbReference>
<organism evidence="3 4">
    <name type="scientific">Roseomonas elaeocarpi</name>
    <dbReference type="NCBI Taxonomy" id="907779"/>
    <lineage>
        <taxon>Bacteria</taxon>
        <taxon>Pseudomonadati</taxon>
        <taxon>Pseudomonadota</taxon>
        <taxon>Alphaproteobacteria</taxon>
        <taxon>Acetobacterales</taxon>
        <taxon>Roseomonadaceae</taxon>
        <taxon>Roseomonas</taxon>
    </lineage>
</organism>
<gene>
    <name evidence="3" type="ORF">ACFFGY_19120</name>
</gene>